<accession>G0MF04</accession>
<dbReference type="OrthoDB" id="5849677at2759"/>
<reference evidence="4" key="1">
    <citation type="submission" date="2011-07" db="EMBL/GenBank/DDBJ databases">
        <authorList>
            <consortium name="Caenorhabditis brenneri Sequencing and Analysis Consortium"/>
            <person name="Wilson R.K."/>
        </authorList>
    </citation>
    <scope>NUCLEOTIDE SEQUENCE [LARGE SCALE GENOMIC DNA]</scope>
    <source>
        <strain evidence="4">PB2801</strain>
    </source>
</reference>
<dbReference type="FunCoup" id="G0MF04">
    <property type="interactions" value="1176"/>
</dbReference>
<keyword evidence="4" id="KW-1185">Reference proteome</keyword>
<evidence type="ECO:0000313" key="4">
    <source>
        <dbReference type="Proteomes" id="UP000008068"/>
    </source>
</evidence>
<feature type="region of interest" description="Disordered" evidence="2">
    <location>
        <begin position="175"/>
        <end position="211"/>
    </location>
</feature>
<keyword evidence="1" id="KW-0175">Coiled coil</keyword>
<organism evidence="4">
    <name type="scientific">Caenorhabditis brenneri</name>
    <name type="common">Nematode worm</name>
    <dbReference type="NCBI Taxonomy" id="135651"/>
    <lineage>
        <taxon>Eukaryota</taxon>
        <taxon>Metazoa</taxon>
        <taxon>Ecdysozoa</taxon>
        <taxon>Nematoda</taxon>
        <taxon>Chromadorea</taxon>
        <taxon>Rhabditida</taxon>
        <taxon>Rhabditina</taxon>
        <taxon>Rhabditomorpha</taxon>
        <taxon>Rhabditoidea</taxon>
        <taxon>Rhabditidae</taxon>
        <taxon>Peloderinae</taxon>
        <taxon>Caenorhabditis</taxon>
    </lineage>
</organism>
<sequence>MQRYNPPSTSAQSVCIGCIRQIRKVNQVLQEQYKERINHDCECQNYMMRIRELERALEMERAQKRTLKVMFSTRNPEEPDEKLKEVLEINKKLIAELQKVKEVSVTLPFEQWKDGIETSWSEKYEDLKEFACDRQEQYEYYKKKYENQREITARYKQAVIERNQEIDDLRTELELHRDMESEEEEEEMVEMKDDGEVELPSCSSSGNSTSV</sequence>
<dbReference type="Proteomes" id="UP000008068">
    <property type="component" value="Unassembled WGS sequence"/>
</dbReference>
<evidence type="ECO:0000313" key="3">
    <source>
        <dbReference type="EMBL" id="EGT54313.1"/>
    </source>
</evidence>
<dbReference type="EMBL" id="GL379792">
    <property type="protein sequence ID" value="EGT54313.1"/>
    <property type="molecule type" value="Genomic_DNA"/>
</dbReference>
<feature type="compositionally biased region" description="Polar residues" evidence="2">
    <location>
        <begin position="201"/>
        <end position="211"/>
    </location>
</feature>
<evidence type="ECO:0000256" key="2">
    <source>
        <dbReference type="SAM" id="MobiDB-lite"/>
    </source>
</evidence>
<dbReference type="OMA" id="CQRQIRK"/>
<name>G0MF04_CAEBE</name>
<dbReference type="HOGENOM" id="CLU_1246328_0_0_1"/>
<feature type="coiled-coil region" evidence="1">
    <location>
        <begin position="43"/>
        <end position="103"/>
    </location>
</feature>
<gene>
    <name evidence="3" type="ORF">CAEBREN_18575</name>
</gene>
<evidence type="ECO:0000256" key="1">
    <source>
        <dbReference type="SAM" id="Coils"/>
    </source>
</evidence>
<dbReference type="AlphaFoldDB" id="G0MF04"/>
<proteinExistence type="predicted"/>
<dbReference type="InParanoid" id="G0MF04"/>
<dbReference type="eggNOG" id="ENOG502TIHT">
    <property type="taxonomic scope" value="Eukaryota"/>
</dbReference>
<protein>
    <submittedName>
        <fullName evidence="3">Uncharacterized protein</fullName>
    </submittedName>
</protein>